<dbReference type="RefSeq" id="WP_022215030.1">
    <property type="nucleotide sequence ID" value="NZ_JBBMEI010000009.1"/>
</dbReference>
<gene>
    <name evidence="3" type="ORF">WMO75_04680</name>
</gene>
<proteinExistence type="predicted"/>
<protein>
    <submittedName>
        <fullName evidence="3">Helix-turn-helix transcriptional regulator</fullName>
    </submittedName>
</protein>
<dbReference type="Pfam" id="PF13443">
    <property type="entry name" value="HTH_26"/>
    <property type="match status" value="1"/>
</dbReference>
<comment type="caution">
    <text evidence="3">The sequence shown here is derived from an EMBL/GenBank/DDBJ whole genome shotgun (WGS) entry which is preliminary data.</text>
</comment>
<dbReference type="InterPro" id="IPR001387">
    <property type="entry name" value="Cro/C1-type_HTH"/>
</dbReference>
<dbReference type="SUPFAM" id="SSF47413">
    <property type="entry name" value="lambda repressor-like DNA-binding domains"/>
    <property type="match status" value="1"/>
</dbReference>
<evidence type="ECO:0000313" key="3">
    <source>
        <dbReference type="EMBL" id="MEQ2357646.1"/>
    </source>
</evidence>
<dbReference type="CDD" id="cd00093">
    <property type="entry name" value="HTH_XRE"/>
    <property type="match status" value="1"/>
</dbReference>
<organism evidence="3 4">
    <name type="scientific">Blautia intestinihominis</name>
    <dbReference type="NCBI Taxonomy" id="3133152"/>
    <lineage>
        <taxon>Bacteria</taxon>
        <taxon>Bacillati</taxon>
        <taxon>Bacillota</taxon>
        <taxon>Clostridia</taxon>
        <taxon>Lachnospirales</taxon>
        <taxon>Lachnospiraceae</taxon>
        <taxon>Blautia</taxon>
    </lineage>
</organism>
<dbReference type="SMART" id="SM00530">
    <property type="entry name" value="HTH_XRE"/>
    <property type="match status" value="1"/>
</dbReference>
<dbReference type="Gene3D" id="1.10.260.40">
    <property type="entry name" value="lambda repressor-like DNA-binding domains"/>
    <property type="match status" value="1"/>
</dbReference>
<accession>A0ABV1AJT0</accession>
<reference evidence="3 4" key="1">
    <citation type="submission" date="2024-03" db="EMBL/GenBank/DDBJ databases">
        <title>Human intestinal bacterial collection.</title>
        <authorList>
            <person name="Pauvert C."/>
            <person name="Hitch T.C.A."/>
            <person name="Clavel T."/>
        </authorList>
    </citation>
    <scope>NUCLEOTIDE SEQUENCE [LARGE SCALE GENOMIC DNA]</scope>
    <source>
        <strain evidence="3 4">CLA-AA-H95</strain>
    </source>
</reference>
<sequence>MSEKKIPQKHTEKRPGRYNPEEKSKELIQNVDKICKMRGISRYTLAKGADISTSTIHSLLAGKTKPYMYTVYKLCNALDIPISDLLIEPCDETIENISKEEQELLMLYRKCTPSKRHLLKVYLQMLTQFQEKF</sequence>
<keyword evidence="4" id="KW-1185">Reference proteome</keyword>
<feature type="domain" description="HTH cro/C1-type" evidence="2">
    <location>
        <begin position="31"/>
        <end position="85"/>
    </location>
</feature>
<dbReference type="PROSITE" id="PS50943">
    <property type="entry name" value="HTH_CROC1"/>
    <property type="match status" value="1"/>
</dbReference>
<dbReference type="InterPro" id="IPR010982">
    <property type="entry name" value="Lambda_DNA-bd_dom_sf"/>
</dbReference>
<dbReference type="Proteomes" id="UP001446032">
    <property type="component" value="Unassembled WGS sequence"/>
</dbReference>
<evidence type="ECO:0000256" key="1">
    <source>
        <dbReference type="SAM" id="MobiDB-lite"/>
    </source>
</evidence>
<evidence type="ECO:0000259" key="2">
    <source>
        <dbReference type="PROSITE" id="PS50943"/>
    </source>
</evidence>
<dbReference type="EMBL" id="JBBMEI010000009">
    <property type="protein sequence ID" value="MEQ2357646.1"/>
    <property type="molecule type" value="Genomic_DNA"/>
</dbReference>
<name>A0ABV1AJT0_9FIRM</name>
<feature type="region of interest" description="Disordered" evidence="1">
    <location>
        <begin position="1"/>
        <end position="24"/>
    </location>
</feature>
<evidence type="ECO:0000313" key="4">
    <source>
        <dbReference type="Proteomes" id="UP001446032"/>
    </source>
</evidence>